<keyword evidence="2" id="KW-1185">Reference proteome</keyword>
<proteinExistence type="predicted"/>
<name>A0ACC1XP23_MELAZ</name>
<organism evidence="1 2">
    <name type="scientific">Melia azedarach</name>
    <name type="common">Chinaberry tree</name>
    <dbReference type="NCBI Taxonomy" id="155640"/>
    <lineage>
        <taxon>Eukaryota</taxon>
        <taxon>Viridiplantae</taxon>
        <taxon>Streptophyta</taxon>
        <taxon>Embryophyta</taxon>
        <taxon>Tracheophyta</taxon>
        <taxon>Spermatophyta</taxon>
        <taxon>Magnoliopsida</taxon>
        <taxon>eudicotyledons</taxon>
        <taxon>Gunneridae</taxon>
        <taxon>Pentapetalae</taxon>
        <taxon>rosids</taxon>
        <taxon>malvids</taxon>
        <taxon>Sapindales</taxon>
        <taxon>Meliaceae</taxon>
        <taxon>Melia</taxon>
    </lineage>
</organism>
<reference evidence="1 2" key="1">
    <citation type="journal article" date="2023" name="Science">
        <title>Complex scaffold remodeling in plant triterpene biosynthesis.</title>
        <authorList>
            <person name="De La Pena R."/>
            <person name="Hodgson H."/>
            <person name="Liu J.C."/>
            <person name="Stephenson M.J."/>
            <person name="Martin A.C."/>
            <person name="Owen C."/>
            <person name="Harkess A."/>
            <person name="Leebens-Mack J."/>
            <person name="Jimenez L.E."/>
            <person name="Osbourn A."/>
            <person name="Sattely E.S."/>
        </authorList>
    </citation>
    <scope>NUCLEOTIDE SEQUENCE [LARGE SCALE GENOMIC DNA]</scope>
    <source>
        <strain evidence="2">cv. JPN11</strain>
        <tissue evidence="1">Leaf</tissue>
    </source>
</reference>
<accession>A0ACC1XP23</accession>
<dbReference type="EMBL" id="CM051401">
    <property type="protein sequence ID" value="KAJ4712936.1"/>
    <property type="molecule type" value="Genomic_DNA"/>
</dbReference>
<comment type="caution">
    <text evidence="1">The sequence shown here is derived from an EMBL/GenBank/DDBJ whole genome shotgun (WGS) entry which is preliminary data.</text>
</comment>
<protein>
    <submittedName>
        <fullName evidence="1">Pentatricopeptide repeat-containing protein</fullName>
    </submittedName>
</protein>
<gene>
    <name evidence="1" type="ORF">OWV82_015100</name>
</gene>
<dbReference type="Proteomes" id="UP001164539">
    <property type="component" value="Chromosome 8"/>
</dbReference>
<sequence>MGRTACGQLGSLVLGQQMHCSTVKHGLESHTFVRTSLIHMYGMVKDVAKATQLFEEITKPELVAWNTIIDCHICCGKSKEALDLSLKMLRSGIKPDEATLLATLSACSALGSLDFGRGVHSCIGKTSIRHITSVNNSLIDMYAKCGAVEEAYQTFNNMKSKNIISWNTMILGLAAHGHANEALALFQKVLQESFEKPNDITFLGVLCACSHGGMVDEGRRYFDMMIKDYHIKPNVKHYGGMVDILGRAGLVEEAYQLIMSMPMECNAIVWRTLLAACRLHGNVQLGEKVRKHLFVLEPNHSSDYVLLANMYASVGQWNEVLRVRKSMQNKGVEKPEPGNSFIGIPPTKRLRV</sequence>
<evidence type="ECO:0000313" key="1">
    <source>
        <dbReference type="EMBL" id="KAJ4712936.1"/>
    </source>
</evidence>
<evidence type="ECO:0000313" key="2">
    <source>
        <dbReference type="Proteomes" id="UP001164539"/>
    </source>
</evidence>